<dbReference type="Proteomes" id="UP000035955">
    <property type="component" value="Unassembled WGS sequence"/>
</dbReference>
<comment type="caution">
    <text evidence="1">The sequence shown here is derived from an EMBL/GenBank/DDBJ whole genome shotgun (WGS) entry which is preliminary data.</text>
</comment>
<dbReference type="AlphaFoldDB" id="A0A0J6S1B9"/>
<gene>
    <name evidence="1" type="ORF">VQ02_33370</name>
</gene>
<organism evidence="1 2">
    <name type="scientific">Methylobacterium variabile</name>
    <dbReference type="NCBI Taxonomy" id="298794"/>
    <lineage>
        <taxon>Bacteria</taxon>
        <taxon>Pseudomonadati</taxon>
        <taxon>Pseudomonadota</taxon>
        <taxon>Alphaproteobacteria</taxon>
        <taxon>Hyphomicrobiales</taxon>
        <taxon>Methylobacteriaceae</taxon>
        <taxon>Methylobacterium</taxon>
    </lineage>
</organism>
<protein>
    <submittedName>
        <fullName evidence="1">Uncharacterized protein</fullName>
    </submittedName>
</protein>
<sequence length="71" mass="8624">MCLRRRARRWARVRARARIMHGRYGDQAYFLARERARLPDGRRVRFWTRVAIELARLEGREIGLGASDRWR</sequence>
<accession>A0A0J6S1B9</accession>
<proteinExistence type="predicted"/>
<name>A0A0J6S1B9_9HYPH</name>
<evidence type="ECO:0000313" key="2">
    <source>
        <dbReference type="Proteomes" id="UP000035955"/>
    </source>
</evidence>
<dbReference type="PATRIC" id="fig|298794.3.peg.5439"/>
<dbReference type="EMBL" id="LABY01000389">
    <property type="protein sequence ID" value="KMO27338.1"/>
    <property type="molecule type" value="Genomic_DNA"/>
</dbReference>
<keyword evidence="2" id="KW-1185">Reference proteome</keyword>
<dbReference type="OrthoDB" id="8453753at2"/>
<evidence type="ECO:0000313" key="1">
    <source>
        <dbReference type="EMBL" id="KMO27338.1"/>
    </source>
</evidence>
<reference evidence="1 2" key="1">
    <citation type="submission" date="2015-03" db="EMBL/GenBank/DDBJ databases">
        <title>Genome sequencing of Methylobacterium variabile DSM 16961.</title>
        <authorList>
            <person name="Chaudhry V."/>
            <person name="Patil P.B."/>
        </authorList>
    </citation>
    <scope>NUCLEOTIDE SEQUENCE [LARGE SCALE GENOMIC DNA]</scope>
    <source>
        <strain evidence="1 2">DSM 16961</strain>
    </source>
</reference>